<evidence type="ECO:0000256" key="1">
    <source>
        <dbReference type="SAM" id="MobiDB-lite"/>
    </source>
</evidence>
<evidence type="ECO:0000313" key="2">
    <source>
        <dbReference type="EMBL" id="GIM10144.1"/>
    </source>
</evidence>
<organism evidence="2 3">
    <name type="scientific">Volvox reticuliferus</name>
    <dbReference type="NCBI Taxonomy" id="1737510"/>
    <lineage>
        <taxon>Eukaryota</taxon>
        <taxon>Viridiplantae</taxon>
        <taxon>Chlorophyta</taxon>
        <taxon>core chlorophytes</taxon>
        <taxon>Chlorophyceae</taxon>
        <taxon>CS clade</taxon>
        <taxon>Chlamydomonadales</taxon>
        <taxon>Volvocaceae</taxon>
        <taxon>Volvox</taxon>
    </lineage>
</organism>
<feature type="compositionally biased region" description="Gly residues" evidence="1">
    <location>
        <begin position="297"/>
        <end position="311"/>
    </location>
</feature>
<sequence length="623" mass="62073">MSKVLNIFRRRGVPEGEARGAPAARPTPTPFPPAPPSVNPRINISDDGSSSAAAAAAADATAESITPSATELVAMPRRQSQINLNKFLASAPVGLNAVLKQPSRGDGLDAARSQGSGSLGAGISVPSPQQLLVQQQLQQQNSGVSGADAPPMKPIRERRRSMTATELAQSMQNIDASQAALIMMPVRLKQELGVHQSFSQPLISPTSGTLQIRPSMQLPAALSADSYSLASLPASGAAASAAASGGGPQPRLDRKPSLIREAVKLQQQPRTLGVTGEPPPRNPLGAPTGESPPAPGGPAGTTGGGGGGGGLAARRSVVAQGLSPLQLQQLQQLHQFQTANVPGRASMALGSASPPSPGHGLGRRSDTGEAMLGRGRGFEALQGKAAPVLSSHGGVSVSPTRNGNGNGNTYVRRNGPSNRGSEALPAADDEGPLSGPLASSQHDIRLPVIGGAGTLARRPGVADGGKEKDVVGSINSGGGRGGLTASDVAALSEAISAYQSEAARLRAMAIRKVDSRIKRAVMDRRLTADGDPVSGGGNGGSGGSGGSGPSSLSLLEGGLAGGLLAPLVRPQQGPPAADGNSSPSRYGVETCGTAGGGGPTPPEGGAPGGGAWCPAGTWCPPVG</sequence>
<feature type="compositionally biased region" description="Polar residues" evidence="1">
    <location>
        <begin position="397"/>
        <end position="420"/>
    </location>
</feature>
<feature type="compositionally biased region" description="Low complexity" evidence="1">
    <location>
        <begin position="612"/>
        <end position="623"/>
    </location>
</feature>
<feature type="compositionally biased region" description="Gly residues" evidence="1">
    <location>
        <begin position="533"/>
        <end position="548"/>
    </location>
</feature>
<feature type="region of interest" description="Disordered" evidence="1">
    <location>
        <begin position="265"/>
        <end position="312"/>
    </location>
</feature>
<protein>
    <submittedName>
        <fullName evidence="2">Uncharacterized protein</fullName>
    </submittedName>
</protein>
<feature type="compositionally biased region" description="Low complexity" evidence="1">
    <location>
        <begin position="549"/>
        <end position="567"/>
    </location>
</feature>
<accession>A0A8J4LUR0</accession>
<name>A0A8J4LUR0_9CHLO</name>
<proteinExistence type="predicted"/>
<feature type="region of interest" description="Disordered" evidence="1">
    <location>
        <begin position="389"/>
        <end position="440"/>
    </location>
</feature>
<dbReference type="Proteomes" id="UP000722791">
    <property type="component" value="Unassembled WGS sequence"/>
</dbReference>
<dbReference type="AlphaFoldDB" id="A0A8J4LUR0"/>
<feature type="region of interest" description="Disordered" evidence="1">
    <location>
        <begin position="1"/>
        <end position="64"/>
    </location>
</feature>
<feature type="compositionally biased region" description="Low complexity" evidence="1">
    <location>
        <begin position="45"/>
        <end position="64"/>
    </location>
</feature>
<feature type="region of interest" description="Disordered" evidence="1">
    <location>
        <begin position="103"/>
        <end position="125"/>
    </location>
</feature>
<feature type="region of interest" description="Disordered" evidence="1">
    <location>
        <begin position="345"/>
        <end position="370"/>
    </location>
</feature>
<dbReference type="EMBL" id="BNCQ01000033">
    <property type="protein sequence ID" value="GIM10144.1"/>
    <property type="molecule type" value="Genomic_DNA"/>
</dbReference>
<gene>
    <name evidence="2" type="ORF">Vretimale_13878</name>
</gene>
<feature type="compositionally biased region" description="Pro residues" evidence="1">
    <location>
        <begin position="25"/>
        <end position="38"/>
    </location>
</feature>
<feature type="region of interest" description="Disordered" evidence="1">
    <location>
        <begin position="524"/>
        <end position="623"/>
    </location>
</feature>
<feature type="region of interest" description="Disordered" evidence="1">
    <location>
        <begin position="457"/>
        <end position="480"/>
    </location>
</feature>
<comment type="caution">
    <text evidence="2">The sequence shown here is derived from an EMBL/GenBank/DDBJ whole genome shotgun (WGS) entry which is preliminary data.</text>
</comment>
<reference evidence="2" key="1">
    <citation type="journal article" date="2021" name="Proc. Natl. Acad. Sci. U.S.A.">
        <title>Three genomes in the algal genus Volvox reveal the fate of a haploid sex-determining region after a transition to homothallism.</title>
        <authorList>
            <person name="Yamamoto K."/>
            <person name="Hamaji T."/>
            <person name="Kawai-Toyooka H."/>
            <person name="Matsuzaki R."/>
            <person name="Takahashi F."/>
            <person name="Nishimura Y."/>
            <person name="Kawachi M."/>
            <person name="Noguchi H."/>
            <person name="Minakuchi Y."/>
            <person name="Umen J.G."/>
            <person name="Toyoda A."/>
            <person name="Nozaki H."/>
        </authorList>
    </citation>
    <scope>NUCLEOTIDE SEQUENCE</scope>
    <source>
        <strain evidence="2">NIES-3785</strain>
    </source>
</reference>
<evidence type="ECO:0000313" key="3">
    <source>
        <dbReference type="Proteomes" id="UP000722791"/>
    </source>
</evidence>